<dbReference type="InterPro" id="IPR050833">
    <property type="entry name" value="Poly_Biosynth_Transport"/>
</dbReference>
<dbReference type="Proteomes" id="UP000183047">
    <property type="component" value="Unassembled WGS sequence"/>
</dbReference>
<evidence type="ECO:0000313" key="8">
    <source>
        <dbReference type="Proteomes" id="UP000183047"/>
    </source>
</evidence>
<keyword evidence="5 6" id="KW-0472">Membrane</keyword>
<comment type="subcellular location">
    <subcellularLocation>
        <location evidence="1">Cell membrane</location>
        <topology evidence="1">Multi-pass membrane protein</topology>
    </subcellularLocation>
</comment>
<organism evidence="7 8">
    <name type="scientific">Butyrivibrio hungatei</name>
    <dbReference type="NCBI Taxonomy" id="185008"/>
    <lineage>
        <taxon>Bacteria</taxon>
        <taxon>Bacillati</taxon>
        <taxon>Bacillota</taxon>
        <taxon>Clostridia</taxon>
        <taxon>Lachnospirales</taxon>
        <taxon>Lachnospiraceae</taxon>
        <taxon>Butyrivibrio</taxon>
    </lineage>
</organism>
<dbReference type="RefSeq" id="WP_074461727.1">
    <property type="nucleotide sequence ID" value="NZ_FMUR01000006.1"/>
</dbReference>
<dbReference type="GO" id="GO:0005886">
    <property type="term" value="C:plasma membrane"/>
    <property type="evidence" value="ECO:0007669"/>
    <property type="project" value="UniProtKB-SubCell"/>
</dbReference>
<gene>
    <name evidence="7" type="ORF">SAMN02910451_01004</name>
</gene>
<dbReference type="AlphaFoldDB" id="A0A1G5CA13"/>
<feature type="transmembrane region" description="Helical" evidence="6">
    <location>
        <begin position="386"/>
        <end position="404"/>
    </location>
</feature>
<protein>
    <submittedName>
        <fullName evidence="7">Membrane protein involved in the export of O-antigen and teichoic acid</fullName>
    </submittedName>
</protein>
<keyword evidence="4 6" id="KW-1133">Transmembrane helix</keyword>
<feature type="transmembrane region" description="Helical" evidence="6">
    <location>
        <begin position="91"/>
        <end position="113"/>
    </location>
</feature>
<reference evidence="8" key="1">
    <citation type="submission" date="2016-10" db="EMBL/GenBank/DDBJ databases">
        <authorList>
            <person name="Varghese N."/>
            <person name="Submissions S."/>
        </authorList>
    </citation>
    <scope>NUCLEOTIDE SEQUENCE [LARGE SCALE GENOMIC DNA]</scope>
    <source>
        <strain evidence="8">XBD2006</strain>
    </source>
</reference>
<feature type="transmembrane region" description="Helical" evidence="6">
    <location>
        <begin position="155"/>
        <end position="176"/>
    </location>
</feature>
<feature type="transmembrane region" description="Helical" evidence="6">
    <location>
        <begin position="410"/>
        <end position="427"/>
    </location>
</feature>
<sequence>MGRVQAAKKNILFGYVGQIVTMVMAFVLRTFCMRYISEQILGVDGTFVEVLSFLNMAELGIGTALNFSLYKPVAEGDTEKIKSYMQMYRRAYYYIAGVVGLLGIFLVPFLKYLVKNPGVPEKDLVLFYLIFLFNTVSSYFVAYKYSLVNAEQKNYIQTNIIAITKIVTSVFQIIVVALTKNYYFYLITDAVIQLIQKIFVSRYLDNMYPYLKEKNIEKLAKEDEEIVWTKTKALVFHKVGDVFRLQTDTLIISSLSEVGAALVTVVRNYNMIIVAVSSFVNIIFNSVISSFGNLIATEDRDKQYSMFKVYRFFATWVYGFSCVGFMLLLTPLVEMWTKISKGDKWTDFWILPALAVFLILTDYYFKGERIVLSNYQAAAGVYEQDKYLALIQGIVNLILSIWLVQTKLGISGIYVGTVVSGIIANITKPVIIYKACFDKSAVSYFIDSFKYIASMAFVMGICYFIRQLVMPEPTILGFAAMVVIITVVFNGVYFLLYGRSEEFRYLCGKLKSRKA</sequence>
<name>A0A1G5CA13_9FIRM</name>
<evidence type="ECO:0000256" key="4">
    <source>
        <dbReference type="ARBA" id="ARBA00022989"/>
    </source>
</evidence>
<evidence type="ECO:0000256" key="1">
    <source>
        <dbReference type="ARBA" id="ARBA00004651"/>
    </source>
</evidence>
<feature type="transmembrane region" description="Helical" evidence="6">
    <location>
        <begin position="309"/>
        <end position="328"/>
    </location>
</feature>
<dbReference type="PANTHER" id="PTHR30250">
    <property type="entry name" value="PST FAMILY PREDICTED COLANIC ACID TRANSPORTER"/>
    <property type="match status" value="1"/>
</dbReference>
<dbReference type="PANTHER" id="PTHR30250:SF26">
    <property type="entry name" value="PSMA PROTEIN"/>
    <property type="match status" value="1"/>
</dbReference>
<accession>A0A1G5CA13</accession>
<feature type="transmembrane region" description="Helical" evidence="6">
    <location>
        <begin position="12"/>
        <end position="31"/>
    </location>
</feature>
<keyword evidence="8" id="KW-1185">Reference proteome</keyword>
<evidence type="ECO:0000256" key="2">
    <source>
        <dbReference type="ARBA" id="ARBA00022475"/>
    </source>
</evidence>
<evidence type="ECO:0000256" key="3">
    <source>
        <dbReference type="ARBA" id="ARBA00022692"/>
    </source>
</evidence>
<evidence type="ECO:0000256" key="5">
    <source>
        <dbReference type="ARBA" id="ARBA00023136"/>
    </source>
</evidence>
<feature type="transmembrane region" description="Helical" evidence="6">
    <location>
        <begin position="125"/>
        <end position="143"/>
    </location>
</feature>
<feature type="transmembrane region" description="Helical" evidence="6">
    <location>
        <begin position="272"/>
        <end position="297"/>
    </location>
</feature>
<evidence type="ECO:0000256" key="6">
    <source>
        <dbReference type="SAM" id="Phobius"/>
    </source>
</evidence>
<evidence type="ECO:0000313" key="7">
    <source>
        <dbReference type="EMBL" id="SCX99242.1"/>
    </source>
</evidence>
<keyword evidence="3 6" id="KW-0812">Transmembrane</keyword>
<dbReference type="OrthoDB" id="8609648at2"/>
<dbReference type="EMBL" id="FMUR01000006">
    <property type="protein sequence ID" value="SCX99242.1"/>
    <property type="molecule type" value="Genomic_DNA"/>
</dbReference>
<proteinExistence type="predicted"/>
<feature type="transmembrane region" description="Helical" evidence="6">
    <location>
        <begin position="448"/>
        <end position="469"/>
    </location>
</feature>
<keyword evidence="2" id="KW-1003">Cell membrane</keyword>
<feature type="transmembrane region" description="Helical" evidence="6">
    <location>
        <begin position="51"/>
        <end position="70"/>
    </location>
</feature>
<feature type="transmembrane region" description="Helical" evidence="6">
    <location>
        <begin position="475"/>
        <end position="496"/>
    </location>
</feature>
<feature type="transmembrane region" description="Helical" evidence="6">
    <location>
        <begin position="348"/>
        <end position="365"/>
    </location>
</feature>